<feature type="signal peptide" evidence="4">
    <location>
        <begin position="1"/>
        <end position="25"/>
    </location>
</feature>
<evidence type="ECO:0008006" key="7">
    <source>
        <dbReference type="Google" id="ProtNLM"/>
    </source>
</evidence>
<keyword evidence="2" id="KW-0378">Hydrolase</keyword>
<evidence type="ECO:0000256" key="4">
    <source>
        <dbReference type="SAM" id="SignalP"/>
    </source>
</evidence>
<keyword evidence="3" id="KW-0442">Lipid degradation</keyword>
<name>A0A5J9UWJ6_9POAL</name>
<feature type="chain" id="PRO_5023862957" description="GDSL esterase/lipase" evidence="4">
    <location>
        <begin position="26"/>
        <end position="219"/>
    </location>
</feature>
<evidence type="ECO:0000256" key="1">
    <source>
        <dbReference type="ARBA" id="ARBA00008668"/>
    </source>
</evidence>
<dbReference type="InterPro" id="IPR036514">
    <property type="entry name" value="SGNH_hydro_sf"/>
</dbReference>
<feature type="non-terminal residue" evidence="5">
    <location>
        <position position="1"/>
    </location>
</feature>
<comment type="caution">
    <text evidence="5">The sequence shown here is derived from an EMBL/GenBank/DDBJ whole genome shotgun (WGS) entry which is preliminary data.</text>
</comment>
<sequence length="219" mass="24025">MANQTTAYFLAALCLLLLVAKDAEARHQRLVPAMFVFGDSTVDVGNNNRLRSSRAAKANFPHYGIDFPRSTPTGRFSNGFNTADLLAQFLGFPMSPPAYLSLSGRTLRSQMYKGLNFASGGSGLGDNTGRLFGEVIPMSLQLDYFASVVEHMTKLSGSRKTASLLCESVFFISTGSNDIFEYSVTRGDDSEFLRGLVVTYKRYITVRSSKPYGNLHGVR</sequence>
<dbReference type="InterPro" id="IPR051058">
    <property type="entry name" value="GDSL_Est/Lipase"/>
</dbReference>
<dbReference type="AlphaFoldDB" id="A0A5J9UWJ6"/>
<gene>
    <name evidence="5" type="ORF">EJB05_19470</name>
</gene>
<dbReference type="PANTHER" id="PTHR45648:SF175">
    <property type="entry name" value="OS02G0668900 PROTEIN"/>
    <property type="match status" value="1"/>
</dbReference>
<dbReference type="Proteomes" id="UP000324897">
    <property type="component" value="Chromosome 1"/>
</dbReference>
<evidence type="ECO:0000313" key="6">
    <source>
        <dbReference type="Proteomes" id="UP000324897"/>
    </source>
</evidence>
<evidence type="ECO:0000313" key="5">
    <source>
        <dbReference type="EMBL" id="TVU27965.1"/>
    </source>
</evidence>
<dbReference type="OrthoDB" id="1600564at2759"/>
<dbReference type="GO" id="GO:0016788">
    <property type="term" value="F:hydrolase activity, acting on ester bonds"/>
    <property type="evidence" value="ECO:0007669"/>
    <property type="project" value="InterPro"/>
</dbReference>
<accession>A0A5J9UWJ6</accession>
<evidence type="ECO:0000256" key="2">
    <source>
        <dbReference type="ARBA" id="ARBA00022801"/>
    </source>
</evidence>
<dbReference type="GO" id="GO:0016042">
    <property type="term" value="P:lipid catabolic process"/>
    <property type="evidence" value="ECO:0007669"/>
    <property type="project" value="UniProtKB-KW"/>
</dbReference>
<dbReference type="Gene3D" id="3.40.50.1110">
    <property type="entry name" value="SGNH hydrolase"/>
    <property type="match status" value="1"/>
</dbReference>
<keyword evidence="6" id="KW-1185">Reference proteome</keyword>
<protein>
    <recommendedName>
        <fullName evidence="7">GDSL esterase/lipase</fullName>
    </recommendedName>
</protein>
<evidence type="ECO:0000256" key="3">
    <source>
        <dbReference type="ARBA" id="ARBA00022963"/>
    </source>
</evidence>
<dbReference type="InterPro" id="IPR001087">
    <property type="entry name" value="GDSL"/>
</dbReference>
<dbReference type="Gramene" id="TVU27965">
    <property type="protein sequence ID" value="TVU27965"/>
    <property type="gene ID" value="EJB05_19470"/>
</dbReference>
<reference evidence="5 6" key="1">
    <citation type="journal article" date="2019" name="Sci. Rep.">
        <title>A high-quality genome of Eragrostis curvula grass provides insights into Poaceae evolution and supports new strategies to enhance forage quality.</title>
        <authorList>
            <person name="Carballo J."/>
            <person name="Santos B.A.C.M."/>
            <person name="Zappacosta D."/>
            <person name="Garbus I."/>
            <person name="Selva J.P."/>
            <person name="Gallo C.A."/>
            <person name="Diaz A."/>
            <person name="Albertini E."/>
            <person name="Caccamo M."/>
            <person name="Echenique V."/>
        </authorList>
    </citation>
    <scope>NUCLEOTIDE SEQUENCE [LARGE SCALE GENOMIC DNA]</scope>
    <source>
        <strain evidence="6">cv. Victoria</strain>
        <tissue evidence="5">Leaf</tissue>
    </source>
</reference>
<organism evidence="5 6">
    <name type="scientific">Eragrostis curvula</name>
    <name type="common">weeping love grass</name>
    <dbReference type="NCBI Taxonomy" id="38414"/>
    <lineage>
        <taxon>Eukaryota</taxon>
        <taxon>Viridiplantae</taxon>
        <taxon>Streptophyta</taxon>
        <taxon>Embryophyta</taxon>
        <taxon>Tracheophyta</taxon>
        <taxon>Spermatophyta</taxon>
        <taxon>Magnoliopsida</taxon>
        <taxon>Liliopsida</taxon>
        <taxon>Poales</taxon>
        <taxon>Poaceae</taxon>
        <taxon>PACMAD clade</taxon>
        <taxon>Chloridoideae</taxon>
        <taxon>Eragrostideae</taxon>
        <taxon>Eragrostidinae</taxon>
        <taxon>Eragrostis</taxon>
    </lineage>
</organism>
<dbReference type="Pfam" id="PF00657">
    <property type="entry name" value="Lipase_GDSL"/>
    <property type="match status" value="1"/>
</dbReference>
<proteinExistence type="inferred from homology"/>
<keyword evidence="4" id="KW-0732">Signal</keyword>
<dbReference type="EMBL" id="RWGY01000011">
    <property type="protein sequence ID" value="TVU27965.1"/>
    <property type="molecule type" value="Genomic_DNA"/>
</dbReference>
<dbReference type="PANTHER" id="PTHR45648">
    <property type="entry name" value="GDSL LIPASE/ACYLHYDROLASE FAMILY PROTEIN (AFU_ORTHOLOGUE AFUA_4G14700)"/>
    <property type="match status" value="1"/>
</dbReference>
<keyword evidence="3" id="KW-0443">Lipid metabolism</keyword>
<comment type="similarity">
    <text evidence="1">Belongs to the 'GDSL' lipolytic enzyme family.</text>
</comment>